<sequence>MGSGPTVDTLEYIVFSVHVAAPEPVHVVGSGAVHHATRDSCVGTTSPCCSKGYPCFRVPTTGIEQLPPSIL</sequence>
<keyword evidence="1" id="KW-0808">Transferase</keyword>
<accession>A0A1D6N6C5</accession>
<gene>
    <name evidence="1" type="ORF">ZEAMMB73_Zm00001d042720</name>
</gene>
<protein>
    <submittedName>
        <fullName evidence="1">Sterol 3-beta-glucosyltransferase</fullName>
    </submittedName>
</protein>
<organism evidence="1">
    <name type="scientific">Zea mays</name>
    <name type="common">Maize</name>
    <dbReference type="NCBI Taxonomy" id="4577"/>
    <lineage>
        <taxon>Eukaryota</taxon>
        <taxon>Viridiplantae</taxon>
        <taxon>Streptophyta</taxon>
        <taxon>Embryophyta</taxon>
        <taxon>Tracheophyta</taxon>
        <taxon>Spermatophyta</taxon>
        <taxon>Magnoliopsida</taxon>
        <taxon>Liliopsida</taxon>
        <taxon>Poales</taxon>
        <taxon>Poaceae</taxon>
        <taxon>PACMAD clade</taxon>
        <taxon>Panicoideae</taxon>
        <taxon>Andropogonodae</taxon>
        <taxon>Andropogoneae</taxon>
        <taxon>Tripsacinae</taxon>
        <taxon>Zea</taxon>
    </lineage>
</organism>
<evidence type="ECO:0000313" key="1">
    <source>
        <dbReference type="EMBL" id="ONM36156.1"/>
    </source>
</evidence>
<dbReference type="AlphaFoldDB" id="A0A1D6N6C5"/>
<proteinExistence type="predicted"/>
<dbReference type="GO" id="GO:0016740">
    <property type="term" value="F:transferase activity"/>
    <property type="evidence" value="ECO:0007669"/>
    <property type="project" value="UniProtKB-KW"/>
</dbReference>
<name>A0A1D6N6C5_MAIZE</name>
<dbReference type="EMBL" id="CM007649">
    <property type="protein sequence ID" value="ONM36156.1"/>
    <property type="molecule type" value="Genomic_DNA"/>
</dbReference>
<reference evidence="1" key="1">
    <citation type="submission" date="2015-12" db="EMBL/GenBank/DDBJ databases">
        <title>Update maize B73 reference genome by single molecule sequencing technologies.</title>
        <authorList>
            <consortium name="Maize Genome Sequencing Project"/>
            <person name="Ware D."/>
        </authorList>
    </citation>
    <scope>NUCLEOTIDE SEQUENCE [LARGE SCALE GENOMIC DNA]</scope>
    <source>
        <tissue evidence="1">Seedling</tissue>
    </source>
</reference>